<feature type="transmembrane region" description="Helical" evidence="1">
    <location>
        <begin position="152"/>
        <end position="177"/>
    </location>
</feature>
<evidence type="ECO:0000256" key="1">
    <source>
        <dbReference type="SAM" id="Phobius"/>
    </source>
</evidence>
<dbReference type="AlphaFoldDB" id="A0AAJ6YP75"/>
<organism evidence="2 3">
    <name type="scientific">Ceratosolen solmsi marchali</name>
    <dbReference type="NCBI Taxonomy" id="326594"/>
    <lineage>
        <taxon>Eukaryota</taxon>
        <taxon>Metazoa</taxon>
        <taxon>Ecdysozoa</taxon>
        <taxon>Arthropoda</taxon>
        <taxon>Hexapoda</taxon>
        <taxon>Insecta</taxon>
        <taxon>Pterygota</taxon>
        <taxon>Neoptera</taxon>
        <taxon>Endopterygota</taxon>
        <taxon>Hymenoptera</taxon>
        <taxon>Apocrita</taxon>
        <taxon>Proctotrupomorpha</taxon>
        <taxon>Chalcidoidea</taxon>
        <taxon>Agaonidae</taxon>
        <taxon>Agaoninae</taxon>
        <taxon>Ceratosolen</taxon>
    </lineage>
</organism>
<dbReference type="Proteomes" id="UP000695007">
    <property type="component" value="Unplaced"/>
</dbReference>
<evidence type="ECO:0000313" key="2">
    <source>
        <dbReference type="Proteomes" id="UP000695007"/>
    </source>
</evidence>
<dbReference type="GeneID" id="105365288"/>
<keyword evidence="1" id="KW-1133">Transmembrane helix</keyword>
<dbReference type="RefSeq" id="XP_011501709.1">
    <property type="nucleotide sequence ID" value="XM_011503407.1"/>
</dbReference>
<keyword evidence="1" id="KW-0472">Membrane</keyword>
<accession>A0AAJ6YP75</accession>
<keyword evidence="2" id="KW-1185">Reference proteome</keyword>
<protein>
    <submittedName>
        <fullName evidence="3">Uncharacterized protein LOC105365288</fullName>
    </submittedName>
</protein>
<proteinExistence type="predicted"/>
<feature type="transmembrane region" description="Helical" evidence="1">
    <location>
        <begin position="22"/>
        <end position="47"/>
    </location>
</feature>
<keyword evidence="1" id="KW-0812">Transmembrane</keyword>
<gene>
    <name evidence="3" type="primary">LOC105365288</name>
</gene>
<sequence length="186" mass="21835">MNNLYFIHGRDMIQRMTRSQDSSFLCLLAIYAAHVVLFHVFDVMPFFGTTNFRLNEMAKSHFDRIMFKDNNNTNVTNTKNKNNNNVFEKGDVKSSLYFRDLQREQSKHELQKSLRCFQCQCDRFKSHHVICYSKVNFNYFFRSIWIHQIKNAVNIFATFALSSSTWGIISGCAIFLLTNADPQNTL</sequence>
<reference evidence="3" key="1">
    <citation type="submission" date="2025-08" db="UniProtKB">
        <authorList>
            <consortium name="RefSeq"/>
        </authorList>
    </citation>
    <scope>IDENTIFICATION</scope>
</reference>
<dbReference type="KEGG" id="csol:105365288"/>
<evidence type="ECO:0000313" key="3">
    <source>
        <dbReference type="RefSeq" id="XP_011501709.1"/>
    </source>
</evidence>
<name>A0AAJ6YP75_9HYME</name>